<evidence type="ECO:0000313" key="2">
    <source>
        <dbReference type="EMBL" id="HIZ23429.1"/>
    </source>
</evidence>
<dbReference type="InterPro" id="IPR036390">
    <property type="entry name" value="WH_DNA-bd_sf"/>
</dbReference>
<dbReference type="PANTHER" id="PTHR33169:SF14">
    <property type="entry name" value="TRANSCRIPTIONAL REGULATOR RV3488"/>
    <property type="match status" value="1"/>
</dbReference>
<dbReference type="AlphaFoldDB" id="A0A9D2IUC2"/>
<proteinExistence type="predicted"/>
<accession>A0A9D2IUC2</accession>
<comment type="caution">
    <text evidence="2">The sequence shown here is derived from an EMBL/GenBank/DDBJ whole genome shotgun (WGS) entry which is preliminary data.</text>
</comment>
<dbReference type="PANTHER" id="PTHR33169">
    <property type="entry name" value="PADR-FAMILY TRANSCRIPTIONAL REGULATOR"/>
    <property type="match status" value="1"/>
</dbReference>
<dbReference type="InterPro" id="IPR005149">
    <property type="entry name" value="Tscrpt_reg_PadR_N"/>
</dbReference>
<feature type="domain" description="Transcription regulator PadR N-terminal" evidence="1">
    <location>
        <begin position="19"/>
        <end position="91"/>
    </location>
</feature>
<evidence type="ECO:0000313" key="3">
    <source>
        <dbReference type="Proteomes" id="UP000824041"/>
    </source>
</evidence>
<dbReference type="SUPFAM" id="SSF46785">
    <property type="entry name" value="Winged helix' DNA-binding domain"/>
    <property type="match status" value="1"/>
</dbReference>
<reference evidence="2" key="1">
    <citation type="journal article" date="2021" name="PeerJ">
        <title>Extensive microbial diversity within the chicken gut microbiome revealed by metagenomics and culture.</title>
        <authorList>
            <person name="Gilroy R."/>
            <person name="Ravi A."/>
            <person name="Getino M."/>
            <person name="Pursley I."/>
            <person name="Horton D.L."/>
            <person name="Alikhan N.F."/>
            <person name="Baker D."/>
            <person name="Gharbi K."/>
            <person name="Hall N."/>
            <person name="Watson M."/>
            <person name="Adriaenssens E.M."/>
            <person name="Foster-Nyarko E."/>
            <person name="Jarju S."/>
            <person name="Secka A."/>
            <person name="Antonio M."/>
            <person name="Oren A."/>
            <person name="Chaudhuri R.R."/>
            <person name="La Ragione R."/>
            <person name="Hildebrand F."/>
            <person name="Pallen M.J."/>
        </authorList>
    </citation>
    <scope>NUCLEOTIDE SEQUENCE</scope>
    <source>
        <strain evidence="2">14324</strain>
    </source>
</reference>
<dbReference type="Pfam" id="PF03551">
    <property type="entry name" value="PadR"/>
    <property type="match status" value="1"/>
</dbReference>
<sequence>MDLEKWKSQIVRGTLEYCVLMMLDKRVCYGYEILQKLDRYPIIASTESTVYPLLRRLQKEGYLESVWKDSAEGLPPRKYYSLTENGRHYLKAMDIEWKNLLQAMSELKEGENA</sequence>
<protein>
    <submittedName>
        <fullName evidence="2">PadR family transcriptional regulator</fullName>
    </submittedName>
</protein>
<organism evidence="2 3">
    <name type="scientific">Candidatus Blautia faecigallinarum</name>
    <dbReference type="NCBI Taxonomy" id="2838488"/>
    <lineage>
        <taxon>Bacteria</taxon>
        <taxon>Bacillati</taxon>
        <taxon>Bacillota</taxon>
        <taxon>Clostridia</taxon>
        <taxon>Lachnospirales</taxon>
        <taxon>Lachnospiraceae</taxon>
        <taxon>Blautia</taxon>
    </lineage>
</organism>
<dbReference type="InterPro" id="IPR052509">
    <property type="entry name" value="Metal_resp_DNA-bind_regulator"/>
</dbReference>
<reference evidence="2" key="2">
    <citation type="submission" date="2021-04" db="EMBL/GenBank/DDBJ databases">
        <authorList>
            <person name="Gilroy R."/>
        </authorList>
    </citation>
    <scope>NUCLEOTIDE SEQUENCE</scope>
    <source>
        <strain evidence="2">14324</strain>
    </source>
</reference>
<name>A0A9D2IUC2_9FIRM</name>
<dbReference type="InterPro" id="IPR036388">
    <property type="entry name" value="WH-like_DNA-bd_sf"/>
</dbReference>
<dbReference type="EMBL" id="DXBU01000155">
    <property type="protein sequence ID" value="HIZ23429.1"/>
    <property type="molecule type" value="Genomic_DNA"/>
</dbReference>
<dbReference type="Gene3D" id="1.10.10.10">
    <property type="entry name" value="Winged helix-like DNA-binding domain superfamily/Winged helix DNA-binding domain"/>
    <property type="match status" value="1"/>
</dbReference>
<dbReference type="Proteomes" id="UP000824041">
    <property type="component" value="Unassembled WGS sequence"/>
</dbReference>
<gene>
    <name evidence="2" type="ORF">IAA21_11660</name>
</gene>
<evidence type="ECO:0000259" key="1">
    <source>
        <dbReference type="Pfam" id="PF03551"/>
    </source>
</evidence>